<dbReference type="InterPro" id="IPR051633">
    <property type="entry name" value="AceTr"/>
</dbReference>
<sequence length="260" mass="28007">MGPNGQSSSSDIEIGEQHKFEDQLPAQPQSKHIEMEPNPIAGVQAALGNPMPMALLGFLMSLTPVTNALMGWRGAGGLGAAEVGVFYFFGGLLMIIASFLEFFLGHTFQFAVFGSFGAFWLSFGATLTPFYNAAAAYQPESPETALTNPTFNATFAYFPLYMGLLCFIYFIASLKTNLVLMLTFLLLVPMLGCLSGVFFKAAEGITATNLMTAAGACGFVVCILCWYLLTVQILASVAFPVNFPVGDLTWLANRLARKHS</sequence>
<reference evidence="8 9" key="1">
    <citation type="submission" date="2017-03" db="EMBL/GenBank/DDBJ databases">
        <title>Genomes of endolithic fungi from Antarctica.</title>
        <authorList>
            <person name="Coleine C."/>
            <person name="Masonjones S."/>
            <person name="Stajich J.E."/>
        </authorList>
    </citation>
    <scope>NUCLEOTIDE SEQUENCE [LARGE SCALE GENOMIC DNA]</scope>
    <source>
        <strain evidence="8 9">CCFEE 6314</strain>
    </source>
</reference>
<evidence type="ECO:0000256" key="4">
    <source>
        <dbReference type="ARBA" id="ARBA00022989"/>
    </source>
</evidence>
<dbReference type="PANTHER" id="PTHR31123:SF4">
    <property type="entry name" value="PROTEIN ALCS"/>
    <property type="match status" value="1"/>
</dbReference>
<dbReference type="GO" id="GO:0005886">
    <property type="term" value="C:plasma membrane"/>
    <property type="evidence" value="ECO:0007669"/>
    <property type="project" value="TreeGrafter"/>
</dbReference>
<evidence type="ECO:0000256" key="7">
    <source>
        <dbReference type="SAM" id="Phobius"/>
    </source>
</evidence>
<feature type="compositionally biased region" description="Polar residues" evidence="6">
    <location>
        <begin position="1"/>
        <end position="11"/>
    </location>
</feature>
<dbReference type="OrthoDB" id="3648309at2759"/>
<protein>
    <recommendedName>
        <fullName evidence="10">Protein alcS</fullName>
    </recommendedName>
</protein>
<feature type="transmembrane region" description="Helical" evidence="7">
    <location>
        <begin position="178"/>
        <end position="198"/>
    </location>
</feature>
<evidence type="ECO:0000256" key="5">
    <source>
        <dbReference type="ARBA" id="ARBA00023136"/>
    </source>
</evidence>
<feature type="transmembrane region" description="Helical" evidence="7">
    <location>
        <begin position="53"/>
        <end position="72"/>
    </location>
</feature>
<comment type="caution">
    <text evidence="8">The sequence shown here is derived from an EMBL/GenBank/DDBJ whole genome shotgun (WGS) entry which is preliminary data.</text>
</comment>
<feature type="transmembrane region" description="Helical" evidence="7">
    <location>
        <begin position="110"/>
        <end position="131"/>
    </location>
</feature>
<dbReference type="PANTHER" id="PTHR31123">
    <property type="entry name" value="ACCUMULATION OF DYADS PROTEIN 2-RELATED"/>
    <property type="match status" value="1"/>
</dbReference>
<comment type="subcellular location">
    <subcellularLocation>
        <location evidence="1">Membrane</location>
        <topology evidence="1">Multi-pass membrane protein</topology>
    </subcellularLocation>
</comment>
<accession>A0A438N5G5</accession>
<dbReference type="AlphaFoldDB" id="A0A438N5G5"/>
<gene>
    <name evidence="8" type="ORF">B0A52_06156</name>
</gene>
<feature type="region of interest" description="Disordered" evidence="6">
    <location>
        <begin position="1"/>
        <end position="25"/>
    </location>
</feature>
<comment type="similarity">
    <text evidence="2">Belongs to the acetate uptake transporter (AceTr) (TC 2.A.96) family.</text>
</comment>
<evidence type="ECO:0000256" key="2">
    <source>
        <dbReference type="ARBA" id="ARBA00005587"/>
    </source>
</evidence>
<dbReference type="Proteomes" id="UP000288859">
    <property type="component" value="Unassembled WGS sequence"/>
</dbReference>
<evidence type="ECO:0000256" key="6">
    <source>
        <dbReference type="SAM" id="MobiDB-lite"/>
    </source>
</evidence>
<keyword evidence="5 7" id="KW-0472">Membrane</keyword>
<keyword evidence="3 7" id="KW-0812">Transmembrane</keyword>
<evidence type="ECO:0000313" key="9">
    <source>
        <dbReference type="Proteomes" id="UP000288859"/>
    </source>
</evidence>
<dbReference type="EMBL" id="NAJM01000020">
    <property type="protein sequence ID" value="RVX70998.1"/>
    <property type="molecule type" value="Genomic_DNA"/>
</dbReference>
<proteinExistence type="inferred from homology"/>
<evidence type="ECO:0008006" key="10">
    <source>
        <dbReference type="Google" id="ProtNLM"/>
    </source>
</evidence>
<name>A0A438N5G5_EXOME</name>
<dbReference type="VEuPathDB" id="FungiDB:PV10_03110"/>
<dbReference type="InterPro" id="IPR000791">
    <property type="entry name" value="Gpr1/Fun34/SatP-like"/>
</dbReference>
<feature type="transmembrane region" description="Helical" evidence="7">
    <location>
        <begin position="84"/>
        <end position="103"/>
    </location>
</feature>
<feature type="transmembrane region" description="Helical" evidence="7">
    <location>
        <begin position="210"/>
        <end position="229"/>
    </location>
</feature>
<feature type="transmembrane region" description="Helical" evidence="7">
    <location>
        <begin position="151"/>
        <end position="171"/>
    </location>
</feature>
<dbReference type="Pfam" id="PF01184">
    <property type="entry name" value="Gpr1_Fun34_YaaH"/>
    <property type="match status" value="1"/>
</dbReference>
<organism evidence="8 9">
    <name type="scientific">Exophiala mesophila</name>
    <name type="common">Black yeast-like fungus</name>
    <dbReference type="NCBI Taxonomy" id="212818"/>
    <lineage>
        <taxon>Eukaryota</taxon>
        <taxon>Fungi</taxon>
        <taxon>Dikarya</taxon>
        <taxon>Ascomycota</taxon>
        <taxon>Pezizomycotina</taxon>
        <taxon>Eurotiomycetes</taxon>
        <taxon>Chaetothyriomycetidae</taxon>
        <taxon>Chaetothyriales</taxon>
        <taxon>Herpotrichiellaceae</taxon>
        <taxon>Exophiala</taxon>
    </lineage>
</organism>
<keyword evidence="4 7" id="KW-1133">Transmembrane helix</keyword>
<evidence type="ECO:0000256" key="1">
    <source>
        <dbReference type="ARBA" id="ARBA00004141"/>
    </source>
</evidence>
<evidence type="ECO:0000313" key="8">
    <source>
        <dbReference type="EMBL" id="RVX70998.1"/>
    </source>
</evidence>
<evidence type="ECO:0000256" key="3">
    <source>
        <dbReference type="ARBA" id="ARBA00022692"/>
    </source>
</evidence>
<dbReference type="GO" id="GO:0015123">
    <property type="term" value="F:acetate transmembrane transporter activity"/>
    <property type="evidence" value="ECO:0007669"/>
    <property type="project" value="TreeGrafter"/>
</dbReference>